<accession>A0A0L9TWX0</accession>
<gene>
    <name evidence="1" type="ORF">LR48_Vigan02g118000</name>
</gene>
<organism evidence="1 2">
    <name type="scientific">Phaseolus angularis</name>
    <name type="common">Azuki bean</name>
    <name type="synonym">Vigna angularis</name>
    <dbReference type="NCBI Taxonomy" id="3914"/>
    <lineage>
        <taxon>Eukaryota</taxon>
        <taxon>Viridiplantae</taxon>
        <taxon>Streptophyta</taxon>
        <taxon>Embryophyta</taxon>
        <taxon>Tracheophyta</taxon>
        <taxon>Spermatophyta</taxon>
        <taxon>Magnoliopsida</taxon>
        <taxon>eudicotyledons</taxon>
        <taxon>Gunneridae</taxon>
        <taxon>Pentapetalae</taxon>
        <taxon>rosids</taxon>
        <taxon>fabids</taxon>
        <taxon>Fabales</taxon>
        <taxon>Fabaceae</taxon>
        <taxon>Papilionoideae</taxon>
        <taxon>50 kb inversion clade</taxon>
        <taxon>NPAAA clade</taxon>
        <taxon>indigoferoid/millettioid clade</taxon>
        <taxon>Phaseoleae</taxon>
        <taxon>Vigna</taxon>
    </lineage>
</organism>
<evidence type="ECO:0000313" key="2">
    <source>
        <dbReference type="Proteomes" id="UP000053144"/>
    </source>
</evidence>
<dbReference type="Gramene" id="KOM35030">
    <property type="protein sequence ID" value="KOM35030"/>
    <property type="gene ID" value="LR48_Vigan02g118000"/>
</dbReference>
<reference evidence="2" key="1">
    <citation type="journal article" date="2015" name="Proc. Natl. Acad. Sci. U.S.A.">
        <title>Genome sequencing of adzuki bean (Vigna angularis) provides insight into high starch and low fat accumulation and domestication.</title>
        <authorList>
            <person name="Yang K."/>
            <person name="Tian Z."/>
            <person name="Chen C."/>
            <person name="Luo L."/>
            <person name="Zhao B."/>
            <person name="Wang Z."/>
            <person name="Yu L."/>
            <person name="Li Y."/>
            <person name="Sun Y."/>
            <person name="Li W."/>
            <person name="Chen Y."/>
            <person name="Li Y."/>
            <person name="Zhang Y."/>
            <person name="Ai D."/>
            <person name="Zhao J."/>
            <person name="Shang C."/>
            <person name="Ma Y."/>
            <person name="Wu B."/>
            <person name="Wang M."/>
            <person name="Gao L."/>
            <person name="Sun D."/>
            <person name="Zhang P."/>
            <person name="Guo F."/>
            <person name="Wang W."/>
            <person name="Li Y."/>
            <person name="Wang J."/>
            <person name="Varshney R.K."/>
            <person name="Wang J."/>
            <person name="Ling H.Q."/>
            <person name="Wan P."/>
        </authorList>
    </citation>
    <scope>NUCLEOTIDE SEQUENCE</scope>
    <source>
        <strain evidence="2">cv. Jingnong 6</strain>
    </source>
</reference>
<dbReference type="EMBL" id="CM003372">
    <property type="protein sequence ID" value="KOM35030.1"/>
    <property type="molecule type" value="Genomic_DNA"/>
</dbReference>
<protein>
    <submittedName>
        <fullName evidence="1">Uncharacterized protein</fullName>
    </submittedName>
</protein>
<dbReference type="Proteomes" id="UP000053144">
    <property type="component" value="Chromosome 2"/>
</dbReference>
<sequence>MVLTVRWTLGVHLERSLGPKDSDERYESVPHRITGDLTLLVLIQSNDVKTERSLAPHSFMGMSLSPTMDAKMFLLKWDEDNRLSESPMCRTSSLFLASDNRLV</sequence>
<dbReference type="AlphaFoldDB" id="A0A0L9TWX0"/>
<proteinExistence type="predicted"/>
<evidence type="ECO:0000313" key="1">
    <source>
        <dbReference type="EMBL" id="KOM35030.1"/>
    </source>
</evidence>
<name>A0A0L9TWX0_PHAAN</name>